<dbReference type="InterPro" id="IPR000073">
    <property type="entry name" value="AB_hydrolase_1"/>
</dbReference>
<evidence type="ECO:0000259" key="3">
    <source>
        <dbReference type="Pfam" id="PF12697"/>
    </source>
</evidence>
<protein>
    <submittedName>
        <fullName evidence="4">Alpha/beta hydrolase</fullName>
    </submittedName>
</protein>
<comment type="caution">
    <text evidence="4">The sequence shown here is derived from an EMBL/GenBank/DDBJ whole genome shotgun (WGS) entry which is preliminary data.</text>
</comment>
<dbReference type="InterPro" id="IPR029058">
    <property type="entry name" value="AB_hydrolase_fold"/>
</dbReference>
<dbReference type="GO" id="GO:0016020">
    <property type="term" value="C:membrane"/>
    <property type="evidence" value="ECO:0007669"/>
    <property type="project" value="TreeGrafter"/>
</dbReference>
<gene>
    <name evidence="4" type="ORF">B1991_05700</name>
</gene>
<evidence type="ECO:0000256" key="2">
    <source>
        <dbReference type="SAM" id="SignalP"/>
    </source>
</evidence>
<dbReference type="OrthoDB" id="9780765at2"/>
<name>A0A4S3KI30_9GAMM</name>
<evidence type="ECO:0000256" key="1">
    <source>
        <dbReference type="ARBA" id="ARBA00022801"/>
    </source>
</evidence>
<feature type="signal peptide" evidence="2">
    <location>
        <begin position="1"/>
        <end position="29"/>
    </location>
</feature>
<dbReference type="Pfam" id="PF12697">
    <property type="entry name" value="Abhydrolase_6"/>
    <property type="match status" value="1"/>
</dbReference>
<feature type="chain" id="PRO_5020841254" evidence="2">
    <location>
        <begin position="30"/>
        <end position="313"/>
    </location>
</feature>
<proteinExistence type="predicted"/>
<dbReference type="Proteomes" id="UP000306317">
    <property type="component" value="Unassembled WGS sequence"/>
</dbReference>
<dbReference type="EMBL" id="MWIO01000016">
    <property type="protein sequence ID" value="THD08387.1"/>
    <property type="molecule type" value="Genomic_DNA"/>
</dbReference>
<dbReference type="GO" id="GO:0016787">
    <property type="term" value="F:hydrolase activity"/>
    <property type="evidence" value="ECO:0007669"/>
    <property type="project" value="UniProtKB-KW"/>
</dbReference>
<dbReference type="SUPFAM" id="SSF53474">
    <property type="entry name" value="alpha/beta-Hydrolases"/>
    <property type="match status" value="1"/>
</dbReference>
<dbReference type="PANTHER" id="PTHR43798">
    <property type="entry name" value="MONOACYLGLYCEROL LIPASE"/>
    <property type="match status" value="1"/>
</dbReference>
<feature type="domain" description="AB hydrolase-1" evidence="3">
    <location>
        <begin position="53"/>
        <end position="297"/>
    </location>
</feature>
<evidence type="ECO:0000313" key="4">
    <source>
        <dbReference type="EMBL" id="THD08387.1"/>
    </source>
</evidence>
<dbReference type="PANTHER" id="PTHR43798:SF31">
    <property type="entry name" value="AB HYDROLASE SUPERFAMILY PROTEIN YCLE"/>
    <property type="match status" value="1"/>
</dbReference>
<organism evidence="4 5">
    <name type="scientific">Rhodanobacter lindaniclasticus</name>
    <dbReference type="NCBI Taxonomy" id="75310"/>
    <lineage>
        <taxon>Bacteria</taxon>
        <taxon>Pseudomonadati</taxon>
        <taxon>Pseudomonadota</taxon>
        <taxon>Gammaproteobacteria</taxon>
        <taxon>Lysobacterales</taxon>
        <taxon>Rhodanobacteraceae</taxon>
        <taxon>Rhodanobacter</taxon>
    </lineage>
</organism>
<accession>A0A4S3KI30</accession>
<sequence length="313" mass="33652">MNLFRRLAPASFRGLIAALCLGAAAAALARPAAPVERVGTLQVERHGAQGPAVILIPGLEGGPWVWQRTIEQLQKDHVVYAVTLAGFDGVPAPRDGGNLLDRADASLLQLIRQHKLDKPVLVGHSLGGTLALRFAGEHAQLLGGVVAVDGLPIFPGMERLGAEQRQAMAVRMQQQMSAATPEQFQAQALGYMQKIGVIDPELAARYAPMNARSDVKATAQYAAEDMAADYRPGLKQARVPILEISPYYAPDFSQPPMSMSEAQKTAYYQSLLANAPTATVVSISPSRHYAMLDQPVKFQQLLEGFLARVGAPR</sequence>
<dbReference type="RefSeq" id="WP_136257750.1">
    <property type="nucleotide sequence ID" value="NZ_MWIO01000016.1"/>
</dbReference>
<dbReference type="AlphaFoldDB" id="A0A4S3KI30"/>
<dbReference type="Gene3D" id="3.40.50.1820">
    <property type="entry name" value="alpha/beta hydrolase"/>
    <property type="match status" value="1"/>
</dbReference>
<keyword evidence="2" id="KW-0732">Signal</keyword>
<dbReference type="InterPro" id="IPR050266">
    <property type="entry name" value="AB_hydrolase_sf"/>
</dbReference>
<evidence type="ECO:0000313" key="5">
    <source>
        <dbReference type="Proteomes" id="UP000306317"/>
    </source>
</evidence>
<keyword evidence="1 4" id="KW-0378">Hydrolase</keyword>
<keyword evidence="5" id="KW-1185">Reference proteome</keyword>
<reference evidence="4 5" key="1">
    <citation type="submission" date="2017-02" db="EMBL/GenBank/DDBJ databases">
        <title>Whole genome sequencing of Rhodanobacter lindaniclasticus DSM 17932.</title>
        <authorList>
            <person name="Kumar S."/>
            <person name="Patil P."/>
            <person name="Patil P.B."/>
        </authorList>
    </citation>
    <scope>NUCLEOTIDE SEQUENCE [LARGE SCALE GENOMIC DNA]</scope>
    <source>
        <strain evidence="4 5">DSM 17932</strain>
    </source>
</reference>